<dbReference type="AlphaFoldDB" id="A0A4V3AZL8"/>
<sequence length="430" mass="47241">MPIPQQDTQPSSNDTNAMPDFFRNFNSGAGEYPFGRIAEDSEETAALLANQKEFPNPPQVKVLNVFYRRFWSIWMRRYLAFFTIIFGFYGLYNWWPIIQREPAEFGNSLGCTYAPYFFNKRAPTVQKIPIGKYKRSHFLGVSGDAVGTITVSQRTNEVDNVVVAHTVRTDQKSLLNSVVVVQHDPALTRNSVWGLHTPEVAHPGRWRSPCMRFDIEILVPLGLEKLHIVTQSVTHVRFAPAHGLTNTTLQELHLVSLSPRAENTVHLQTGVRALRTIIDVAGGRMDGSVALIESTEILTQRGRADAFVNVAAMPLPAGVENVDTRKLHTVTGVGQTEITFRDPQRRATDSVANKLKATHISAGNGDVTLRYTGSGIDGLVEIDAPNAWTAEGLNTGSAGEDGRVMRKAGTGDGGDSVNVVSPSGTINLFF</sequence>
<proteinExistence type="predicted"/>
<evidence type="ECO:0000256" key="1">
    <source>
        <dbReference type="SAM" id="Phobius"/>
    </source>
</evidence>
<protein>
    <recommendedName>
        <fullName evidence="4">Adhesin domain-containing protein</fullName>
    </recommendedName>
</protein>
<name>A0A4V3AZL8_9AGAM</name>
<dbReference type="Proteomes" id="UP000294933">
    <property type="component" value="Unassembled WGS sequence"/>
</dbReference>
<evidence type="ECO:0000313" key="3">
    <source>
        <dbReference type="Proteomes" id="UP000294933"/>
    </source>
</evidence>
<evidence type="ECO:0008006" key="4">
    <source>
        <dbReference type="Google" id="ProtNLM"/>
    </source>
</evidence>
<evidence type="ECO:0000313" key="2">
    <source>
        <dbReference type="EMBL" id="TDL29638.1"/>
    </source>
</evidence>
<dbReference type="OrthoDB" id="2991206at2759"/>
<keyword evidence="1" id="KW-1133">Transmembrane helix</keyword>
<keyword evidence="1" id="KW-0472">Membrane</keyword>
<reference evidence="2 3" key="1">
    <citation type="submission" date="2018-06" db="EMBL/GenBank/DDBJ databases">
        <title>A transcriptomic atlas of mushroom development highlights an independent origin of complex multicellularity.</title>
        <authorList>
            <consortium name="DOE Joint Genome Institute"/>
            <person name="Krizsan K."/>
            <person name="Almasi E."/>
            <person name="Merenyi Z."/>
            <person name="Sahu N."/>
            <person name="Viragh M."/>
            <person name="Koszo T."/>
            <person name="Mondo S."/>
            <person name="Kiss B."/>
            <person name="Balint B."/>
            <person name="Kues U."/>
            <person name="Barry K."/>
            <person name="Hegedus J.C."/>
            <person name="Henrissat B."/>
            <person name="Johnson J."/>
            <person name="Lipzen A."/>
            <person name="Ohm R."/>
            <person name="Nagy I."/>
            <person name="Pangilinan J."/>
            <person name="Yan J."/>
            <person name="Xiong Y."/>
            <person name="Grigoriev I.V."/>
            <person name="Hibbett D.S."/>
            <person name="Nagy L.G."/>
        </authorList>
    </citation>
    <scope>NUCLEOTIDE SEQUENCE [LARGE SCALE GENOMIC DNA]</scope>
    <source>
        <strain evidence="2 3">SZMC22713</strain>
    </source>
</reference>
<feature type="transmembrane region" description="Helical" evidence="1">
    <location>
        <begin position="78"/>
        <end position="95"/>
    </location>
</feature>
<gene>
    <name evidence="2" type="ORF">BD410DRAFT_823702</name>
</gene>
<organism evidence="2 3">
    <name type="scientific">Rickenella mellea</name>
    <dbReference type="NCBI Taxonomy" id="50990"/>
    <lineage>
        <taxon>Eukaryota</taxon>
        <taxon>Fungi</taxon>
        <taxon>Dikarya</taxon>
        <taxon>Basidiomycota</taxon>
        <taxon>Agaricomycotina</taxon>
        <taxon>Agaricomycetes</taxon>
        <taxon>Hymenochaetales</taxon>
        <taxon>Rickenellaceae</taxon>
        <taxon>Rickenella</taxon>
    </lineage>
</organism>
<dbReference type="EMBL" id="ML170156">
    <property type="protein sequence ID" value="TDL29638.1"/>
    <property type="molecule type" value="Genomic_DNA"/>
</dbReference>
<accession>A0A4V3AZL8</accession>
<dbReference type="VEuPathDB" id="FungiDB:BD410DRAFT_823702"/>
<keyword evidence="1" id="KW-0812">Transmembrane</keyword>
<keyword evidence="3" id="KW-1185">Reference proteome</keyword>